<dbReference type="AlphaFoldDB" id="A0A165KX81"/>
<dbReference type="EMBL" id="KV425935">
    <property type="protein sequence ID" value="KZV97032.1"/>
    <property type="molecule type" value="Genomic_DNA"/>
</dbReference>
<proteinExistence type="predicted"/>
<protein>
    <recommendedName>
        <fullName evidence="3">F-box domain-containing protein</fullName>
    </recommendedName>
</protein>
<evidence type="ECO:0008006" key="3">
    <source>
        <dbReference type="Google" id="ProtNLM"/>
    </source>
</evidence>
<name>A0A165KX81_EXIGL</name>
<sequence length="530" mass="58727">MSLYSRFPYRPPGSTPITKLDDDVLCMIFSATRDLDEPESRTWCSNVLVSHVCQRWRSLSIQYAPLWDVLIWSAGKPVYPALTVLERSKSAFLTVDLDAIAESPPSPDNVAGVHFVISAALSQLSRMEVCALTWSYEYWDSDVFAPLFSPSSPRRLPCVRDLILCYRSRPYRPSTLPDVHVVCYDLLQLQLQGVVAKNWASMLGKHTCIVALSDCNVQYDDFVLFLESTPALMELHVDWLRILNAPRTVPGDSDKVVGHAMSSLRISQIDEDTLRVLGRLIPIDKIDTVDIAAQHMDEDEGPLCLEFLRVPNLKANIATLHIIDDVTSTFIVIAPARAGSNSMCRTLTSTQSVLPFLPDALDGFDMFSTLEQIALDITQWADFMDLVATAPTGPCLPILQEIRLVVNQSVIFEPPEGLRDYAGPDISFPRLSALDIELLGLDPPSKSLVRPLLRAVRPLLFADIAGNPLPDKATMKIQFLGSGDHAGTLRCMYETVVDEGATPAEVMVGQAIFPGLSKLLRQCFSRATCY</sequence>
<keyword evidence="2" id="KW-1185">Reference proteome</keyword>
<evidence type="ECO:0000313" key="1">
    <source>
        <dbReference type="EMBL" id="KZV97032.1"/>
    </source>
</evidence>
<dbReference type="Gene3D" id="1.20.1280.50">
    <property type="match status" value="1"/>
</dbReference>
<gene>
    <name evidence="1" type="ORF">EXIGLDRAFT_833159</name>
</gene>
<organism evidence="1 2">
    <name type="scientific">Exidia glandulosa HHB12029</name>
    <dbReference type="NCBI Taxonomy" id="1314781"/>
    <lineage>
        <taxon>Eukaryota</taxon>
        <taxon>Fungi</taxon>
        <taxon>Dikarya</taxon>
        <taxon>Basidiomycota</taxon>
        <taxon>Agaricomycotina</taxon>
        <taxon>Agaricomycetes</taxon>
        <taxon>Auriculariales</taxon>
        <taxon>Exidiaceae</taxon>
        <taxon>Exidia</taxon>
    </lineage>
</organism>
<evidence type="ECO:0000313" key="2">
    <source>
        <dbReference type="Proteomes" id="UP000077266"/>
    </source>
</evidence>
<dbReference type="OrthoDB" id="3341212at2759"/>
<dbReference type="InParanoid" id="A0A165KX81"/>
<accession>A0A165KX81</accession>
<reference evidence="1 2" key="1">
    <citation type="journal article" date="2016" name="Mol. Biol. Evol.">
        <title>Comparative Genomics of Early-Diverging Mushroom-Forming Fungi Provides Insights into the Origins of Lignocellulose Decay Capabilities.</title>
        <authorList>
            <person name="Nagy L.G."/>
            <person name="Riley R."/>
            <person name="Tritt A."/>
            <person name="Adam C."/>
            <person name="Daum C."/>
            <person name="Floudas D."/>
            <person name="Sun H."/>
            <person name="Yadav J.S."/>
            <person name="Pangilinan J."/>
            <person name="Larsson K.H."/>
            <person name="Matsuura K."/>
            <person name="Barry K."/>
            <person name="Labutti K."/>
            <person name="Kuo R."/>
            <person name="Ohm R.A."/>
            <person name="Bhattacharya S.S."/>
            <person name="Shirouzu T."/>
            <person name="Yoshinaga Y."/>
            <person name="Martin F.M."/>
            <person name="Grigoriev I.V."/>
            <person name="Hibbett D.S."/>
        </authorList>
    </citation>
    <scope>NUCLEOTIDE SEQUENCE [LARGE SCALE GENOMIC DNA]</scope>
    <source>
        <strain evidence="1 2">HHB12029</strain>
    </source>
</reference>
<dbReference type="Proteomes" id="UP000077266">
    <property type="component" value="Unassembled WGS sequence"/>
</dbReference>